<accession>A0A845A532</accession>
<organism evidence="1 2">
    <name type="scientific">Aurantiacibacter arachoides</name>
    <dbReference type="NCBI Taxonomy" id="1850444"/>
    <lineage>
        <taxon>Bacteria</taxon>
        <taxon>Pseudomonadati</taxon>
        <taxon>Pseudomonadota</taxon>
        <taxon>Alphaproteobacteria</taxon>
        <taxon>Sphingomonadales</taxon>
        <taxon>Erythrobacteraceae</taxon>
        <taxon>Aurantiacibacter</taxon>
    </lineage>
</organism>
<sequence>MNTFTRTLARALNTTPAGAREFADRVFNYRSTNTDADGEEYHFVRLSSFEFLDLRPFLTTAFNGAITIFPPTMKAARYEKAIDQMKSETATPLDQQTAMMTINGIVAGLSRIEAAKPFWRQHHEWF</sequence>
<gene>
    <name evidence="1" type="ORF">GRI62_11735</name>
</gene>
<evidence type="ECO:0000313" key="1">
    <source>
        <dbReference type="EMBL" id="MXO94266.1"/>
    </source>
</evidence>
<protein>
    <submittedName>
        <fullName evidence="1">Uncharacterized protein</fullName>
    </submittedName>
</protein>
<keyword evidence="2" id="KW-1185">Reference proteome</keyword>
<dbReference type="RefSeq" id="WP_131453504.1">
    <property type="nucleotide sequence ID" value="NZ_BMJK01000002.1"/>
</dbReference>
<proteinExistence type="predicted"/>
<dbReference type="Proteomes" id="UP000460626">
    <property type="component" value="Unassembled WGS sequence"/>
</dbReference>
<dbReference type="EMBL" id="WTYH01000001">
    <property type="protein sequence ID" value="MXO94266.1"/>
    <property type="molecule type" value="Genomic_DNA"/>
</dbReference>
<reference evidence="1 2" key="1">
    <citation type="submission" date="2019-12" db="EMBL/GenBank/DDBJ databases">
        <title>Genomic-based taxomic classification of the family Erythrobacteraceae.</title>
        <authorList>
            <person name="Xu L."/>
        </authorList>
    </citation>
    <scope>NUCLEOTIDE SEQUENCE [LARGE SCALE GENOMIC DNA]</scope>
    <source>
        <strain evidence="1 2">RC4-10-4</strain>
    </source>
</reference>
<evidence type="ECO:0000313" key="2">
    <source>
        <dbReference type="Proteomes" id="UP000460626"/>
    </source>
</evidence>
<name>A0A845A532_9SPHN</name>
<comment type="caution">
    <text evidence="1">The sequence shown here is derived from an EMBL/GenBank/DDBJ whole genome shotgun (WGS) entry which is preliminary data.</text>
</comment>
<dbReference type="AlphaFoldDB" id="A0A845A532"/>